<dbReference type="GO" id="GO:0008721">
    <property type="term" value="F:D-serine ammonia-lyase activity"/>
    <property type="evidence" value="ECO:0007669"/>
    <property type="project" value="TreeGrafter"/>
</dbReference>
<protein>
    <submittedName>
        <fullName evidence="4">D-serine deaminase-like pyridoxal phosphate-dependent protein</fullName>
    </submittedName>
</protein>
<comment type="similarity">
    <text evidence="1">Belongs to the DSD1 family.</text>
</comment>
<dbReference type="Gene3D" id="2.40.37.20">
    <property type="entry name" value="D-serine dehydratase-like domain"/>
    <property type="match status" value="1"/>
</dbReference>
<name>A0A2M9CP32_9MICO</name>
<feature type="domain" description="D-serine dehydratase-like" evidence="3">
    <location>
        <begin position="249"/>
        <end position="340"/>
    </location>
</feature>
<proteinExistence type="inferred from homology"/>
<dbReference type="AlphaFoldDB" id="A0A2M9CP32"/>
<dbReference type="Proteomes" id="UP000228758">
    <property type="component" value="Unassembled WGS sequence"/>
</dbReference>
<dbReference type="GO" id="GO:0036088">
    <property type="term" value="P:D-serine catabolic process"/>
    <property type="evidence" value="ECO:0007669"/>
    <property type="project" value="TreeGrafter"/>
</dbReference>
<dbReference type="Gene3D" id="3.20.20.10">
    <property type="entry name" value="Alanine racemase"/>
    <property type="match status" value="1"/>
</dbReference>
<evidence type="ECO:0000313" key="5">
    <source>
        <dbReference type="Proteomes" id="UP000228758"/>
    </source>
</evidence>
<dbReference type="InterPro" id="IPR026956">
    <property type="entry name" value="D-ser_dehydrat-like_dom"/>
</dbReference>
<organism evidence="4 5">
    <name type="scientific">Diaminobutyricimonas aerilata</name>
    <dbReference type="NCBI Taxonomy" id="1162967"/>
    <lineage>
        <taxon>Bacteria</taxon>
        <taxon>Bacillati</taxon>
        <taxon>Actinomycetota</taxon>
        <taxon>Actinomycetes</taxon>
        <taxon>Micrococcales</taxon>
        <taxon>Microbacteriaceae</taxon>
        <taxon>Diaminobutyricimonas</taxon>
    </lineage>
</organism>
<dbReference type="InterPro" id="IPR001608">
    <property type="entry name" value="Ala_racemase_N"/>
</dbReference>
<dbReference type="SUPFAM" id="SSF51419">
    <property type="entry name" value="PLP-binding barrel"/>
    <property type="match status" value="1"/>
</dbReference>
<dbReference type="EMBL" id="PGFF01000001">
    <property type="protein sequence ID" value="PJJ73665.1"/>
    <property type="molecule type" value="Genomic_DNA"/>
</dbReference>
<dbReference type="InterPro" id="IPR042208">
    <property type="entry name" value="D-ser_dehydrat-like_sf"/>
</dbReference>
<gene>
    <name evidence="4" type="ORF">CLV46_3261</name>
</gene>
<comment type="caution">
    <text evidence="4">The sequence shown here is derived from an EMBL/GenBank/DDBJ whole genome shotgun (WGS) entry which is preliminary data.</text>
</comment>
<dbReference type="SMART" id="SM01119">
    <property type="entry name" value="D-ser_dehydrat"/>
    <property type="match status" value="1"/>
</dbReference>
<dbReference type="PANTHER" id="PTHR28004:SF2">
    <property type="entry name" value="D-SERINE DEHYDRATASE"/>
    <property type="match status" value="1"/>
</dbReference>
<evidence type="ECO:0000256" key="1">
    <source>
        <dbReference type="ARBA" id="ARBA00005323"/>
    </source>
</evidence>
<keyword evidence="5" id="KW-1185">Reference proteome</keyword>
<dbReference type="PANTHER" id="PTHR28004">
    <property type="entry name" value="ZGC:162816-RELATED"/>
    <property type="match status" value="1"/>
</dbReference>
<reference evidence="4 5" key="1">
    <citation type="submission" date="2017-11" db="EMBL/GenBank/DDBJ databases">
        <title>Genomic Encyclopedia of Archaeal and Bacterial Type Strains, Phase II (KMG-II): From Individual Species to Whole Genera.</title>
        <authorList>
            <person name="Goeker M."/>
        </authorList>
    </citation>
    <scope>NUCLEOTIDE SEQUENCE [LARGE SCALE GENOMIC DNA]</scope>
    <source>
        <strain evidence="4 5">DSM 27393</strain>
    </source>
</reference>
<evidence type="ECO:0000259" key="3">
    <source>
        <dbReference type="SMART" id="SM01119"/>
    </source>
</evidence>
<accession>A0A2M9CP32</accession>
<dbReference type="Pfam" id="PF01168">
    <property type="entry name" value="Ala_racemase_N"/>
    <property type="match status" value="1"/>
</dbReference>
<dbReference type="Pfam" id="PF14031">
    <property type="entry name" value="D-ser_dehydrat"/>
    <property type="match status" value="1"/>
</dbReference>
<sequence>MRMTLAPPPTPFVAVEVPVLERNIAARARSIGELGIETRPHAKTHKSSRIARMQLDAGARGITVATIGEAEAFVAGGVDDVFIAYPLWVDPDRGTRLRALAERAEVRIGVESIESAARAAEELRGTGVRVLVEVDSGHHRTGVAASDAGRIARAAADAGLPAIGVFTFPGHSYSPDGRRTAAEQEAAALAEAAASLRGSDIEPLVVSGGSTPSADFAAAGTLTELRPGVYVFGDAQQWELGTYAREQIALTVHATVVSRRADRIVVDAGSKILGADRAAYSTGFGRLLDLPDARITSLSEHHAVVELDGSPAPSLGATVRVVPNHVCSAVNLVDSFVAFDGGRAELWPVDARGRNS</sequence>
<evidence type="ECO:0000256" key="2">
    <source>
        <dbReference type="ARBA" id="ARBA00023239"/>
    </source>
</evidence>
<dbReference type="InterPro" id="IPR051466">
    <property type="entry name" value="D-amino_acid_metab_enzyme"/>
</dbReference>
<dbReference type="InterPro" id="IPR029066">
    <property type="entry name" value="PLP-binding_barrel"/>
</dbReference>
<evidence type="ECO:0000313" key="4">
    <source>
        <dbReference type="EMBL" id="PJJ73665.1"/>
    </source>
</evidence>
<keyword evidence="2" id="KW-0456">Lyase</keyword>